<keyword evidence="1" id="KW-1133">Transmembrane helix</keyword>
<sequence>MTAWQRLGIEPTDNQREIKKAYAKQLKLIDQDTQPEEFIRLREALETAQFEAAYVFYEDDEVNDIFEPDLEKYASENSEVSPNADELQLEESLINLEHHISTQDINFDIRNELLQFHHQIQNIADPNTSITYSNKVQNLLKQYDLDDFLYIFSDHQPQTNISLDLYNDETITSQTVQEVPLESDHSIVAEPIFITLNEVTDSLWNKDISDSTFEKFKYLLNQQFDIPLHQQIQIKDQLIAPLAEIDSNNLQPEYFRFLELWHESYPDDIHQYDQSYYSSLLQEKLNDYLSKHSILKQLKPEQYLALQALTGEQKLQPFKMINLQNHLHKIYTNHTTTEILNQLQISSTQNNPNFVFLKSLSEIKKFNLINLIFSIGTFYFASLLLEITPKAGIVICISLVTIALFICILQPILHAKILGRPDQEETLIHLSKIWFLSGFILCIATPWFAESLHQLLSYTWLVFSVLLIGALKLNAAPHHNNLLQSADSQFDHWIINLGLIAICIGFFFAILSLAKPDHSWLAVYSLIPISLLLLPDSFRPLFSIFGYNKENDNLTENQIYFKSIMIILFRLTWILAIGYFLISENNKPFIYASGLILTSLLFVGMSTKKISQLIRYLAFTATFFTIIILFIGLDAVKYFLAKI</sequence>
<protein>
    <recommendedName>
        <fullName evidence="4">J domain-containing protein</fullName>
    </recommendedName>
</protein>
<dbReference type="RefSeq" id="WP_016540449.1">
    <property type="nucleotide sequence ID" value="NZ_ASQH01000003.1"/>
</dbReference>
<feature type="transmembrane region" description="Helical" evidence="1">
    <location>
        <begin position="520"/>
        <end position="538"/>
    </location>
</feature>
<name>A0A829HIX3_9GAMM</name>
<evidence type="ECO:0000256" key="1">
    <source>
        <dbReference type="SAM" id="Phobius"/>
    </source>
</evidence>
<feature type="transmembrane region" description="Helical" evidence="1">
    <location>
        <begin position="391"/>
        <end position="413"/>
    </location>
</feature>
<proteinExistence type="predicted"/>
<keyword evidence="1" id="KW-0812">Transmembrane</keyword>
<comment type="caution">
    <text evidence="2">The sequence shown here is derived from an EMBL/GenBank/DDBJ whole genome shotgun (WGS) entry which is preliminary data.</text>
</comment>
<feature type="transmembrane region" description="Helical" evidence="1">
    <location>
        <begin position="433"/>
        <end position="449"/>
    </location>
</feature>
<keyword evidence="3" id="KW-1185">Reference proteome</keyword>
<accession>A0A829HIX3</accession>
<evidence type="ECO:0000313" key="2">
    <source>
        <dbReference type="EMBL" id="EPF80342.1"/>
    </source>
</evidence>
<keyword evidence="1" id="KW-0472">Membrane</keyword>
<evidence type="ECO:0008006" key="4">
    <source>
        <dbReference type="Google" id="ProtNLM"/>
    </source>
</evidence>
<organism evidence="2 3">
    <name type="scientific">Acinetobacter gyllenbergii CIP 110306 = MTCC 11365</name>
    <dbReference type="NCBI Taxonomy" id="1217657"/>
    <lineage>
        <taxon>Bacteria</taxon>
        <taxon>Pseudomonadati</taxon>
        <taxon>Pseudomonadota</taxon>
        <taxon>Gammaproteobacteria</taxon>
        <taxon>Moraxellales</taxon>
        <taxon>Moraxellaceae</taxon>
        <taxon>Acinetobacter</taxon>
    </lineage>
</organism>
<feature type="transmembrane region" description="Helical" evidence="1">
    <location>
        <begin position="613"/>
        <end position="633"/>
    </location>
</feature>
<feature type="transmembrane region" description="Helical" evidence="1">
    <location>
        <begin position="588"/>
        <end position="606"/>
    </location>
</feature>
<gene>
    <name evidence="2" type="ORF">F957_02419</name>
</gene>
<feature type="transmembrane region" description="Helical" evidence="1">
    <location>
        <begin position="455"/>
        <end position="473"/>
    </location>
</feature>
<dbReference type="Proteomes" id="UP000014523">
    <property type="component" value="Unassembled WGS sequence"/>
</dbReference>
<reference evidence="2 3" key="1">
    <citation type="submission" date="2013-06" db="EMBL/GenBank/DDBJ databases">
        <title>The Genome Sequence of Acinetobacter gyllenbergii CIP 110306.</title>
        <authorList>
            <consortium name="The Broad Institute Genome Sequencing Platform"/>
            <consortium name="The Broad Institute Genome Sequencing Center for Infectious Disease"/>
            <person name="Cerqueira G."/>
            <person name="Feldgarden M."/>
            <person name="Courvalin P."/>
            <person name="Perichon B."/>
            <person name="Grillot-Courvalin C."/>
            <person name="Clermont D."/>
            <person name="Rocha E."/>
            <person name="Yoon E.-J."/>
            <person name="Nemec A."/>
            <person name="Young S.K."/>
            <person name="Zeng Q."/>
            <person name="Gargeya S."/>
            <person name="Fitzgerald M."/>
            <person name="Abouelleil A."/>
            <person name="Alvarado L."/>
            <person name="Berlin A.M."/>
            <person name="Chapman S.B."/>
            <person name="Dewar J."/>
            <person name="Goldberg J."/>
            <person name="Griggs A."/>
            <person name="Gujja S."/>
            <person name="Hansen M."/>
            <person name="Howarth C."/>
            <person name="Imamovic A."/>
            <person name="Larimer J."/>
            <person name="McCowan C."/>
            <person name="Murphy C."/>
            <person name="Pearson M."/>
            <person name="Priest M."/>
            <person name="Roberts A."/>
            <person name="Saif S."/>
            <person name="Shea T."/>
            <person name="Sykes S."/>
            <person name="Wortman J."/>
            <person name="Nusbaum C."/>
            <person name="Birren B."/>
        </authorList>
    </citation>
    <scope>NUCLEOTIDE SEQUENCE [LARGE SCALE GENOMIC DNA]</scope>
    <source>
        <strain evidence="2 3">CIP 110306</strain>
    </source>
</reference>
<feature type="transmembrane region" description="Helical" evidence="1">
    <location>
        <begin position="559"/>
        <end position="582"/>
    </location>
</feature>
<feature type="transmembrane region" description="Helical" evidence="1">
    <location>
        <begin position="493"/>
        <end position="514"/>
    </location>
</feature>
<dbReference type="EMBL" id="ATGG01000017">
    <property type="protein sequence ID" value="EPF80342.1"/>
    <property type="molecule type" value="Genomic_DNA"/>
</dbReference>
<dbReference type="AlphaFoldDB" id="A0A829HIX3"/>
<evidence type="ECO:0000313" key="3">
    <source>
        <dbReference type="Proteomes" id="UP000014523"/>
    </source>
</evidence>
<feature type="transmembrane region" description="Helical" evidence="1">
    <location>
        <begin position="366"/>
        <end position="385"/>
    </location>
</feature>